<gene>
    <name evidence="2" type="ORF">DFH08DRAFT_910596</name>
</gene>
<organism evidence="2 3">
    <name type="scientific">Mycena albidolilacea</name>
    <dbReference type="NCBI Taxonomy" id="1033008"/>
    <lineage>
        <taxon>Eukaryota</taxon>
        <taxon>Fungi</taxon>
        <taxon>Dikarya</taxon>
        <taxon>Basidiomycota</taxon>
        <taxon>Agaricomycotina</taxon>
        <taxon>Agaricomycetes</taxon>
        <taxon>Agaricomycetidae</taxon>
        <taxon>Agaricales</taxon>
        <taxon>Marasmiineae</taxon>
        <taxon>Mycenaceae</taxon>
        <taxon>Mycena</taxon>
    </lineage>
</organism>
<feature type="region of interest" description="Disordered" evidence="1">
    <location>
        <begin position="73"/>
        <end position="125"/>
    </location>
</feature>
<sequence>MRAARQEAPVTPLVILAATCRCLIPRVTRRLVDAERRMIASGGIERWTDGVFWSPSWILGNFLLYRETDCKGAGHGRQGSDEGEDDDERGERGGGGDSGSLSRPRGEIRRHTFGGQRQRTPVSSLPNNYKFKADILMKKYASLSSPSSPYLTVILQTFSLTISGVAHLISGRLRAASSLPELSSLDTSPTLLDRGNFRCMPKMEMRVWVEQ</sequence>
<name>A0AAD7APN1_9AGAR</name>
<dbReference type="Pfam" id="PF09729">
    <property type="entry name" value="Gti1_Pac2"/>
    <property type="match status" value="1"/>
</dbReference>
<accession>A0AAD7APN1</accession>
<evidence type="ECO:0000313" key="2">
    <source>
        <dbReference type="EMBL" id="KAJ7364640.1"/>
    </source>
</evidence>
<proteinExistence type="predicted"/>
<keyword evidence="3" id="KW-1185">Reference proteome</keyword>
<feature type="compositionally biased region" description="Polar residues" evidence="1">
    <location>
        <begin position="115"/>
        <end position="125"/>
    </location>
</feature>
<comment type="caution">
    <text evidence="2">The sequence shown here is derived from an EMBL/GenBank/DDBJ whole genome shotgun (WGS) entry which is preliminary data.</text>
</comment>
<dbReference type="GO" id="GO:0003677">
    <property type="term" value="F:DNA binding"/>
    <property type="evidence" value="ECO:0007669"/>
    <property type="project" value="TreeGrafter"/>
</dbReference>
<dbReference type="AlphaFoldDB" id="A0AAD7APN1"/>
<dbReference type="EMBL" id="JARIHO010000003">
    <property type="protein sequence ID" value="KAJ7364640.1"/>
    <property type="molecule type" value="Genomic_DNA"/>
</dbReference>
<evidence type="ECO:0000313" key="3">
    <source>
        <dbReference type="Proteomes" id="UP001218218"/>
    </source>
</evidence>
<dbReference type="PANTHER" id="PTHR28027:SF2">
    <property type="entry name" value="TRANSCRIPTIONAL REGULATOR MIT1"/>
    <property type="match status" value="1"/>
</dbReference>
<dbReference type="PANTHER" id="PTHR28027">
    <property type="entry name" value="TRANSCRIPTIONAL REGULATOR MIT1"/>
    <property type="match status" value="1"/>
</dbReference>
<reference evidence="2" key="1">
    <citation type="submission" date="2023-03" db="EMBL/GenBank/DDBJ databases">
        <title>Massive genome expansion in bonnet fungi (Mycena s.s.) driven by repeated elements and novel gene families across ecological guilds.</title>
        <authorList>
            <consortium name="Lawrence Berkeley National Laboratory"/>
            <person name="Harder C.B."/>
            <person name="Miyauchi S."/>
            <person name="Viragh M."/>
            <person name="Kuo A."/>
            <person name="Thoen E."/>
            <person name="Andreopoulos B."/>
            <person name="Lu D."/>
            <person name="Skrede I."/>
            <person name="Drula E."/>
            <person name="Henrissat B."/>
            <person name="Morin E."/>
            <person name="Kohler A."/>
            <person name="Barry K."/>
            <person name="LaButti K."/>
            <person name="Morin E."/>
            <person name="Salamov A."/>
            <person name="Lipzen A."/>
            <person name="Mereny Z."/>
            <person name="Hegedus B."/>
            <person name="Baldrian P."/>
            <person name="Stursova M."/>
            <person name="Weitz H."/>
            <person name="Taylor A."/>
            <person name="Grigoriev I.V."/>
            <person name="Nagy L.G."/>
            <person name="Martin F."/>
            <person name="Kauserud H."/>
        </authorList>
    </citation>
    <scope>NUCLEOTIDE SEQUENCE</scope>
    <source>
        <strain evidence="2">CBHHK002</strain>
    </source>
</reference>
<dbReference type="InterPro" id="IPR018608">
    <property type="entry name" value="Gti1/Pac2"/>
</dbReference>
<dbReference type="Proteomes" id="UP001218218">
    <property type="component" value="Unassembled WGS sequence"/>
</dbReference>
<protein>
    <submittedName>
        <fullName evidence="2">Gti1/Pac2 family-domain-containing protein</fullName>
    </submittedName>
</protein>
<evidence type="ECO:0000256" key="1">
    <source>
        <dbReference type="SAM" id="MobiDB-lite"/>
    </source>
</evidence>